<dbReference type="PROSITE" id="PS00732">
    <property type="entry name" value="RIBOSOMAL_S16"/>
    <property type="match status" value="1"/>
</dbReference>
<feature type="region of interest" description="Disordered" evidence="3">
    <location>
        <begin position="84"/>
        <end position="141"/>
    </location>
</feature>
<dbReference type="Pfam" id="PF00886">
    <property type="entry name" value="Ribosomal_S16"/>
    <property type="match status" value="1"/>
</dbReference>
<protein>
    <recommendedName>
        <fullName evidence="5">30S ribosomal protein S16</fullName>
    </recommendedName>
</protein>
<dbReference type="SUPFAM" id="SSF54565">
    <property type="entry name" value="Ribosomal protein S16"/>
    <property type="match status" value="1"/>
</dbReference>
<evidence type="ECO:0000313" key="4">
    <source>
        <dbReference type="EMBL" id="SVD53318.1"/>
    </source>
</evidence>
<dbReference type="PANTHER" id="PTHR12919">
    <property type="entry name" value="30S RIBOSOMAL PROTEIN S16"/>
    <property type="match status" value="1"/>
</dbReference>
<feature type="non-terminal residue" evidence="4">
    <location>
        <position position="141"/>
    </location>
</feature>
<evidence type="ECO:0000256" key="1">
    <source>
        <dbReference type="ARBA" id="ARBA00022980"/>
    </source>
</evidence>
<accession>A0A382W5D3</accession>
<evidence type="ECO:0000256" key="2">
    <source>
        <dbReference type="ARBA" id="ARBA00023274"/>
    </source>
</evidence>
<dbReference type="GO" id="GO:0005763">
    <property type="term" value="C:mitochondrial small ribosomal subunit"/>
    <property type="evidence" value="ECO:0007669"/>
    <property type="project" value="TreeGrafter"/>
</dbReference>
<dbReference type="GO" id="GO:0032543">
    <property type="term" value="P:mitochondrial translation"/>
    <property type="evidence" value="ECO:0007669"/>
    <property type="project" value="TreeGrafter"/>
</dbReference>
<keyword evidence="2" id="KW-0687">Ribonucleoprotein</keyword>
<dbReference type="PANTHER" id="PTHR12919:SF20">
    <property type="entry name" value="SMALL RIBOSOMAL SUBUNIT PROTEIN BS16M"/>
    <property type="match status" value="1"/>
</dbReference>
<dbReference type="Gene3D" id="3.30.1320.10">
    <property type="match status" value="1"/>
</dbReference>
<name>A0A382W5D3_9ZZZZ</name>
<proteinExistence type="inferred from homology"/>
<dbReference type="NCBIfam" id="TIGR00002">
    <property type="entry name" value="S16"/>
    <property type="match status" value="1"/>
</dbReference>
<dbReference type="InterPro" id="IPR023803">
    <property type="entry name" value="Ribosomal_bS16_dom_sf"/>
</dbReference>
<sequence length="141" mass="15813">MSLKIRLARGGAKKRPHYRIVVADSRMPRDGRFIERLGTYDPLLTKDNENRVTLKDERIRYWLDKGAKPTDRVAKFLGTAEIIPMPAQKNNPQKAKPKAKAQERLAAATEAEENAKAEATVPAEEANEEAEEEDTKAEATV</sequence>
<gene>
    <name evidence="4" type="ORF">METZ01_LOCUS406172</name>
</gene>
<keyword evidence="1" id="KW-0689">Ribosomal protein</keyword>
<dbReference type="GO" id="GO:0003735">
    <property type="term" value="F:structural constituent of ribosome"/>
    <property type="evidence" value="ECO:0007669"/>
    <property type="project" value="InterPro"/>
</dbReference>
<evidence type="ECO:0000256" key="3">
    <source>
        <dbReference type="SAM" id="MobiDB-lite"/>
    </source>
</evidence>
<dbReference type="InterPro" id="IPR000307">
    <property type="entry name" value="Ribosomal_bS16"/>
</dbReference>
<dbReference type="AlphaFoldDB" id="A0A382W5D3"/>
<reference evidence="4" key="1">
    <citation type="submission" date="2018-05" db="EMBL/GenBank/DDBJ databases">
        <authorList>
            <person name="Lanie J.A."/>
            <person name="Ng W.-L."/>
            <person name="Kazmierczak K.M."/>
            <person name="Andrzejewski T.M."/>
            <person name="Davidsen T.M."/>
            <person name="Wayne K.J."/>
            <person name="Tettelin H."/>
            <person name="Glass J.I."/>
            <person name="Rusch D."/>
            <person name="Podicherti R."/>
            <person name="Tsui H.-C.T."/>
            <person name="Winkler M.E."/>
        </authorList>
    </citation>
    <scope>NUCLEOTIDE SEQUENCE</scope>
</reference>
<organism evidence="4">
    <name type="scientific">marine metagenome</name>
    <dbReference type="NCBI Taxonomy" id="408172"/>
    <lineage>
        <taxon>unclassified sequences</taxon>
        <taxon>metagenomes</taxon>
        <taxon>ecological metagenomes</taxon>
    </lineage>
</organism>
<feature type="compositionally biased region" description="Acidic residues" evidence="3">
    <location>
        <begin position="125"/>
        <end position="135"/>
    </location>
</feature>
<evidence type="ECO:0008006" key="5">
    <source>
        <dbReference type="Google" id="ProtNLM"/>
    </source>
</evidence>
<dbReference type="EMBL" id="UINC01156735">
    <property type="protein sequence ID" value="SVD53318.1"/>
    <property type="molecule type" value="Genomic_DNA"/>
</dbReference>
<dbReference type="HAMAP" id="MF_00385">
    <property type="entry name" value="Ribosomal_bS16"/>
    <property type="match status" value="1"/>
</dbReference>
<dbReference type="InterPro" id="IPR020592">
    <property type="entry name" value="Ribosomal_bS16_CS"/>
</dbReference>